<dbReference type="KEGG" id="eor:NARRFE1_01460"/>
<dbReference type="Gene3D" id="1.10.10.250">
    <property type="entry name" value="Ribosomal protein L11, C-terminal domain"/>
    <property type="match status" value="1"/>
</dbReference>
<evidence type="ECO:0000313" key="11">
    <source>
        <dbReference type="Proteomes" id="UP000289537"/>
    </source>
</evidence>
<evidence type="ECO:0000256" key="1">
    <source>
        <dbReference type="ARBA" id="ARBA00010537"/>
    </source>
</evidence>
<evidence type="ECO:0000256" key="5">
    <source>
        <dbReference type="HAMAP-Rule" id="MF_00736"/>
    </source>
</evidence>
<gene>
    <name evidence="5 10" type="primary">rplK</name>
    <name evidence="10" type="ORF">NARRFE1_01460</name>
</gene>
<keyword evidence="11" id="KW-1185">Reference proteome</keyword>
<dbReference type="PANTHER" id="PTHR11661:SF1">
    <property type="entry name" value="LARGE RIBOSOMAL SUBUNIT PROTEIN UL11M"/>
    <property type="match status" value="1"/>
</dbReference>
<protein>
    <recommendedName>
        <fullName evidence="5">Large ribosomal subunit protein uL11</fullName>
    </recommendedName>
</protein>
<evidence type="ECO:0000256" key="7">
    <source>
        <dbReference type="RuleBase" id="RU003979"/>
    </source>
</evidence>
<evidence type="ECO:0000259" key="8">
    <source>
        <dbReference type="Pfam" id="PF00298"/>
    </source>
</evidence>
<sequence length="142" mass="15800">MKIKHIVKIQIPSQNANPSPPIGPILGQKGINIIKFCNDFNNETKNKNIEKGIIIPVVITIFEDKNFVFLLKNPPVSFLLKRELKIECGSKNPGKLVSGVLNIDQIRKIALLKINEFNTEDVNSIIKSIIGTAKSMGIIIKK</sequence>
<dbReference type="Pfam" id="PF03946">
    <property type="entry name" value="Ribosomal_L11_N"/>
    <property type="match status" value="1"/>
</dbReference>
<dbReference type="RefSeq" id="WP_148708430.1">
    <property type="nucleotide sequence ID" value="NZ_AP018161.1"/>
</dbReference>
<evidence type="ECO:0000256" key="2">
    <source>
        <dbReference type="ARBA" id="ARBA00022481"/>
    </source>
</evidence>
<dbReference type="AlphaFoldDB" id="A0A2Z5T3V4"/>
<dbReference type="PANTHER" id="PTHR11661">
    <property type="entry name" value="60S RIBOSOMAL PROTEIN L12"/>
    <property type="match status" value="1"/>
</dbReference>
<dbReference type="GO" id="GO:0006412">
    <property type="term" value="P:translation"/>
    <property type="evidence" value="ECO:0007669"/>
    <property type="project" value="UniProtKB-UniRule"/>
</dbReference>
<dbReference type="InterPro" id="IPR000911">
    <property type="entry name" value="Ribosomal_uL11"/>
</dbReference>
<proteinExistence type="inferred from homology"/>
<dbReference type="InterPro" id="IPR036796">
    <property type="entry name" value="Ribosomal_uL11_N_sf"/>
</dbReference>
<dbReference type="SMART" id="SM00649">
    <property type="entry name" value="RL11"/>
    <property type="match status" value="1"/>
</dbReference>
<evidence type="ECO:0000256" key="6">
    <source>
        <dbReference type="RuleBase" id="RU003978"/>
    </source>
</evidence>
<comment type="subunit">
    <text evidence="5">Part of the ribosomal stalk of the 50S ribosomal subunit. Interacts with L10 and the large rRNA to form the base of the stalk. L10 forms an elongated spine to which L12 dimers bind in a sequential fashion forming a multimeric L10(L12)X complex.</text>
</comment>
<keyword evidence="4 5" id="KW-0687">Ribonucleoprotein</keyword>
<name>A0A2Z5T3V4_9GAMM</name>
<dbReference type="SUPFAM" id="SSF46906">
    <property type="entry name" value="Ribosomal protein L11, C-terminal domain"/>
    <property type="match status" value="1"/>
</dbReference>
<dbReference type="InterPro" id="IPR020783">
    <property type="entry name" value="Ribosomal_uL11_C"/>
</dbReference>
<dbReference type="GO" id="GO:0003735">
    <property type="term" value="F:structural constituent of ribosome"/>
    <property type="evidence" value="ECO:0007669"/>
    <property type="project" value="InterPro"/>
</dbReference>
<dbReference type="InterPro" id="IPR020784">
    <property type="entry name" value="Ribosomal_uL11_N"/>
</dbReference>
<evidence type="ECO:0000259" key="9">
    <source>
        <dbReference type="Pfam" id="PF03946"/>
    </source>
</evidence>
<dbReference type="Proteomes" id="UP000289537">
    <property type="component" value="Chromosome"/>
</dbReference>
<reference evidence="10 11" key="1">
    <citation type="journal article" date="2017" name="Proc. Natl. Acad. Sci. U.S.A.">
        <title>Small genome symbiont underlies cuticle hardness in beetles.</title>
        <authorList>
            <person name="Anbutsu H."/>
            <person name="Moriyama M."/>
            <person name="Nikoh N."/>
            <person name="Hosokawa T."/>
            <person name="Futahashi R."/>
            <person name="Tanahashi M."/>
            <person name="Meng X.Y."/>
            <person name="Kuriwada T."/>
            <person name="Mori N."/>
            <person name="Oshima K."/>
            <person name="Hattori M."/>
            <person name="Fujie M."/>
            <person name="Satoh N."/>
            <person name="Maeda T."/>
            <person name="Shigenobu S."/>
            <person name="Koga R."/>
            <person name="Fukatsu T."/>
        </authorList>
    </citation>
    <scope>NUCLEOTIDE SEQUENCE [LARGE SCALE GENOMIC DNA]</scope>
    <source>
        <strain evidence="10">NARRFE1</strain>
    </source>
</reference>
<evidence type="ECO:0000256" key="3">
    <source>
        <dbReference type="ARBA" id="ARBA00022980"/>
    </source>
</evidence>
<dbReference type="InterPro" id="IPR006519">
    <property type="entry name" value="Ribosomal_uL11_bac-typ"/>
</dbReference>
<evidence type="ECO:0000256" key="4">
    <source>
        <dbReference type="ARBA" id="ARBA00023274"/>
    </source>
</evidence>
<comment type="PTM">
    <text evidence="5 7">One or more lysine residues are methylated.</text>
</comment>
<dbReference type="InterPro" id="IPR036769">
    <property type="entry name" value="Ribosomal_uL11_C_sf"/>
</dbReference>
<organism evidence="10 11">
    <name type="scientific">endosymbiont of Rhynchophorus ferrugineus</name>
    <dbReference type="NCBI Taxonomy" id="1972133"/>
    <lineage>
        <taxon>Bacteria</taxon>
        <taxon>Pseudomonadati</taxon>
        <taxon>Pseudomonadota</taxon>
        <taxon>Gammaproteobacteria</taxon>
        <taxon>Candidatus Nardonella</taxon>
    </lineage>
</organism>
<dbReference type="SUPFAM" id="SSF54747">
    <property type="entry name" value="Ribosomal L11/L12e N-terminal domain"/>
    <property type="match status" value="1"/>
</dbReference>
<dbReference type="CDD" id="cd00349">
    <property type="entry name" value="Ribosomal_L11"/>
    <property type="match status" value="1"/>
</dbReference>
<keyword evidence="5 7" id="KW-0699">rRNA-binding</keyword>
<comment type="function">
    <text evidence="5 7">Forms part of the ribosomal stalk which helps the ribosome interact with GTP-bound translation factors.</text>
</comment>
<keyword evidence="3 5" id="KW-0689">Ribosomal protein</keyword>
<dbReference type="Pfam" id="PF00298">
    <property type="entry name" value="Ribosomal_L11"/>
    <property type="match status" value="1"/>
</dbReference>
<dbReference type="EMBL" id="AP018161">
    <property type="protein sequence ID" value="BBA85081.1"/>
    <property type="molecule type" value="Genomic_DNA"/>
</dbReference>
<dbReference type="GO" id="GO:0070180">
    <property type="term" value="F:large ribosomal subunit rRNA binding"/>
    <property type="evidence" value="ECO:0007669"/>
    <property type="project" value="UniProtKB-UniRule"/>
</dbReference>
<feature type="domain" description="Large ribosomal subunit protein uL11 C-terminal" evidence="8">
    <location>
        <begin position="72"/>
        <end position="139"/>
    </location>
</feature>
<dbReference type="OrthoDB" id="9802408at2"/>
<dbReference type="Gene3D" id="3.30.1550.10">
    <property type="entry name" value="Ribosomal protein L11/L12, N-terminal domain"/>
    <property type="match status" value="1"/>
</dbReference>
<dbReference type="GO" id="GO:0015934">
    <property type="term" value="C:large ribosomal subunit"/>
    <property type="evidence" value="ECO:0007669"/>
    <property type="project" value="TreeGrafter"/>
</dbReference>
<evidence type="ECO:0000313" key="10">
    <source>
        <dbReference type="EMBL" id="BBA85081.1"/>
    </source>
</evidence>
<keyword evidence="2 5" id="KW-0488">Methylation</keyword>
<comment type="similarity">
    <text evidence="1 5 6">Belongs to the universal ribosomal protein uL11 family.</text>
</comment>
<accession>A0A2Z5T3V4</accession>
<dbReference type="HAMAP" id="MF_00736">
    <property type="entry name" value="Ribosomal_uL11"/>
    <property type="match status" value="1"/>
</dbReference>
<dbReference type="NCBIfam" id="TIGR01632">
    <property type="entry name" value="L11_bact"/>
    <property type="match status" value="1"/>
</dbReference>
<keyword evidence="5 7" id="KW-0694">RNA-binding</keyword>
<feature type="domain" description="Large ribosomal subunit protein uL11 N-terminal" evidence="9">
    <location>
        <begin position="7"/>
        <end position="67"/>
    </location>
</feature>